<accession>A0ABT6P868</accession>
<keyword evidence="3" id="KW-1185">Reference proteome</keyword>
<comment type="caution">
    <text evidence="2">The sequence shown here is derived from an EMBL/GenBank/DDBJ whole genome shotgun (WGS) entry which is preliminary data.</text>
</comment>
<evidence type="ECO:0000256" key="1">
    <source>
        <dbReference type="SAM" id="MobiDB-lite"/>
    </source>
</evidence>
<sequence length="159" mass="15721">GGTGAGGTGAGGTGAGGTGAGGTGAGGTGAGGGGSCPAFEPSADCDPLGHYKVVETGPPDSWLPDGEVGPFEIVVTDDCGTPKAEGYKSTFLPATCTLRGEKEISENCYEIEGHYFCTYVDRAFELSFASVPATGTVTLSCTGECHFKATAPAEAVKQP</sequence>
<organism evidence="2 3">
    <name type="scientific">Polyangium sorediatum</name>
    <dbReference type="NCBI Taxonomy" id="889274"/>
    <lineage>
        <taxon>Bacteria</taxon>
        <taxon>Pseudomonadati</taxon>
        <taxon>Myxococcota</taxon>
        <taxon>Polyangia</taxon>
        <taxon>Polyangiales</taxon>
        <taxon>Polyangiaceae</taxon>
        <taxon>Polyangium</taxon>
    </lineage>
</organism>
<gene>
    <name evidence="2" type="ORF">QHF89_45220</name>
</gene>
<proteinExistence type="predicted"/>
<dbReference type="Proteomes" id="UP001160301">
    <property type="component" value="Unassembled WGS sequence"/>
</dbReference>
<feature type="region of interest" description="Disordered" evidence="1">
    <location>
        <begin position="1"/>
        <end position="20"/>
    </location>
</feature>
<name>A0ABT6P868_9BACT</name>
<protein>
    <submittedName>
        <fullName evidence="2">Uncharacterized protein</fullName>
    </submittedName>
</protein>
<evidence type="ECO:0000313" key="3">
    <source>
        <dbReference type="Proteomes" id="UP001160301"/>
    </source>
</evidence>
<evidence type="ECO:0000313" key="2">
    <source>
        <dbReference type="EMBL" id="MDI1436792.1"/>
    </source>
</evidence>
<feature type="non-terminal residue" evidence="2">
    <location>
        <position position="1"/>
    </location>
</feature>
<reference evidence="2 3" key="1">
    <citation type="submission" date="2023-04" db="EMBL/GenBank/DDBJ databases">
        <title>The genome sequence of Polyangium sorediatum DSM14670.</title>
        <authorList>
            <person name="Zhang X."/>
        </authorList>
    </citation>
    <scope>NUCLEOTIDE SEQUENCE [LARGE SCALE GENOMIC DNA]</scope>
    <source>
        <strain evidence="2 3">DSM 14670</strain>
    </source>
</reference>
<dbReference type="EMBL" id="JARZHI010000093">
    <property type="protein sequence ID" value="MDI1436792.1"/>
    <property type="molecule type" value="Genomic_DNA"/>
</dbReference>